<gene>
    <name evidence="11" type="ORF">OSTQU699_LOCUS3596</name>
</gene>
<dbReference type="InterPro" id="IPR023395">
    <property type="entry name" value="MCP_dom_sf"/>
</dbReference>
<dbReference type="SUPFAM" id="SSF103506">
    <property type="entry name" value="Mitochondrial carrier"/>
    <property type="match status" value="1"/>
</dbReference>
<evidence type="ECO:0000256" key="10">
    <source>
        <dbReference type="SAM" id="SignalP"/>
    </source>
</evidence>
<dbReference type="PROSITE" id="PS50920">
    <property type="entry name" value="SOLCAR"/>
    <property type="match status" value="1"/>
</dbReference>
<dbReference type="PANTHER" id="PTHR45618">
    <property type="entry name" value="MITOCHONDRIAL DICARBOXYLATE CARRIER-RELATED"/>
    <property type="match status" value="1"/>
</dbReference>
<proteinExistence type="inferred from homology"/>
<keyword evidence="4 8" id="KW-0812">Transmembrane</keyword>
<protein>
    <submittedName>
        <fullName evidence="11">Uncharacterized protein</fullName>
    </submittedName>
</protein>
<dbReference type="EMBL" id="CAJHUC010000792">
    <property type="protein sequence ID" value="CAD7698235.1"/>
    <property type="molecule type" value="Genomic_DNA"/>
</dbReference>
<evidence type="ECO:0000256" key="8">
    <source>
        <dbReference type="PROSITE-ProRule" id="PRU00282"/>
    </source>
</evidence>
<evidence type="ECO:0000256" key="6">
    <source>
        <dbReference type="ARBA" id="ARBA00022989"/>
    </source>
</evidence>
<dbReference type="Pfam" id="PF00153">
    <property type="entry name" value="Mito_carr"/>
    <property type="match status" value="1"/>
</dbReference>
<evidence type="ECO:0000256" key="2">
    <source>
        <dbReference type="ARBA" id="ARBA00006375"/>
    </source>
</evidence>
<keyword evidence="10" id="KW-0732">Signal</keyword>
<evidence type="ECO:0000256" key="1">
    <source>
        <dbReference type="ARBA" id="ARBA00004141"/>
    </source>
</evidence>
<evidence type="ECO:0000313" key="12">
    <source>
        <dbReference type="Proteomes" id="UP000708148"/>
    </source>
</evidence>
<keyword evidence="6" id="KW-1133">Transmembrane helix</keyword>
<dbReference type="AlphaFoldDB" id="A0A8S1ITK8"/>
<keyword evidence="12" id="KW-1185">Reference proteome</keyword>
<feature type="repeat" description="Solcar" evidence="8">
    <location>
        <begin position="16"/>
        <end position="93"/>
    </location>
</feature>
<dbReference type="InterPro" id="IPR050391">
    <property type="entry name" value="Mito_Metabolite_Transporter"/>
</dbReference>
<dbReference type="Gene3D" id="1.50.40.10">
    <property type="entry name" value="Mitochondrial carrier domain"/>
    <property type="match status" value="1"/>
</dbReference>
<comment type="subcellular location">
    <subcellularLocation>
        <location evidence="1">Membrane</location>
        <topology evidence="1">Multi-pass membrane protein</topology>
    </subcellularLocation>
</comment>
<dbReference type="Proteomes" id="UP000708148">
    <property type="component" value="Unassembled WGS sequence"/>
</dbReference>
<dbReference type="OrthoDB" id="6703404at2759"/>
<name>A0A8S1ITK8_9CHLO</name>
<keyword evidence="3 9" id="KW-0813">Transport</keyword>
<comment type="caution">
    <text evidence="11">The sequence shown here is derived from an EMBL/GenBank/DDBJ whole genome shotgun (WGS) entry which is preliminary data.</text>
</comment>
<organism evidence="11 12">
    <name type="scientific">Ostreobium quekettii</name>
    <dbReference type="NCBI Taxonomy" id="121088"/>
    <lineage>
        <taxon>Eukaryota</taxon>
        <taxon>Viridiplantae</taxon>
        <taxon>Chlorophyta</taxon>
        <taxon>core chlorophytes</taxon>
        <taxon>Ulvophyceae</taxon>
        <taxon>TCBD clade</taxon>
        <taxon>Bryopsidales</taxon>
        <taxon>Ostreobineae</taxon>
        <taxon>Ostreobiaceae</taxon>
        <taxon>Ostreobium</taxon>
    </lineage>
</organism>
<evidence type="ECO:0000313" key="11">
    <source>
        <dbReference type="EMBL" id="CAD7698235.1"/>
    </source>
</evidence>
<keyword evidence="5" id="KW-0677">Repeat</keyword>
<keyword evidence="7 8" id="KW-0472">Membrane</keyword>
<evidence type="ECO:0000256" key="7">
    <source>
        <dbReference type="ARBA" id="ARBA00023136"/>
    </source>
</evidence>
<sequence length="99" mass="10828">MTMTARNLIYRQLMSTSVLLTGLVSTTATAPVDVVKTHMFVRGNKFSGPVHCMVDILKHDGFLGLFKGWTANYVRLGPQTTITFVVLEQLRSLAGLGSV</sequence>
<comment type="similarity">
    <text evidence="2 9">Belongs to the mitochondrial carrier (TC 2.A.29) family.</text>
</comment>
<accession>A0A8S1ITK8</accession>
<feature type="chain" id="PRO_5035720562" evidence="10">
    <location>
        <begin position="30"/>
        <end position="99"/>
    </location>
</feature>
<evidence type="ECO:0000256" key="4">
    <source>
        <dbReference type="ARBA" id="ARBA00022692"/>
    </source>
</evidence>
<feature type="signal peptide" evidence="10">
    <location>
        <begin position="1"/>
        <end position="29"/>
    </location>
</feature>
<evidence type="ECO:0000256" key="5">
    <source>
        <dbReference type="ARBA" id="ARBA00022737"/>
    </source>
</evidence>
<evidence type="ECO:0000256" key="9">
    <source>
        <dbReference type="RuleBase" id="RU000488"/>
    </source>
</evidence>
<evidence type="ECO:0000256" key="3">
    <source>
        <dbReference type="ARBA" id="ARBA00022448"/>
    </source>
</evidence>
<dbReference type="InterPro" id="IPR018108">
    <property type="entry name" value="MCP_transmembrane"/>
</dbReference>
<dbReference type="GO" id="GO:0016020">
    <property type="term" value="C:membrane"/>
    <property type="evidence" value="ECO:0007669"/>
    <property type="project" value="UniProtKB-SubCell"/>
</dbReference>
<reference evidence="11" key="1">
    <citation type="submission" date="2020-12" db="EMBL/GenBank/DDBJ databases">
        <authorList>
            <person name="Iha C."/>
        </authorList>
    </citation>
    <scope>NUCLEOTIDE SEQUENCE</scope>
</reference>